<dbReference type="KEGG" id="vg:54993664"/>
<organism evidence="1 2">
    <name type="scientific">Gordonia phage Trine</name>
    <dbReference type="NCBI Taxonomy" id="2201431"/>
    <lineage>
        <taxon>Viruses</taxon>
        <taxon>Duplodnaviria</taxon>
        <taxon>Heunggongvirae</taxon>
        <taxon>Uroviricota</taxon>
        <taxon>Caudoviricetes</taxon>
        <taxon>Trinevirus</taxon>
        <taxon>Trinevirus trine</taxon>
    </lineage>
</organism>
<name>A0A2Z4Q9B2_9CAUD</name>
<gene>
    <name evidence="1" type="primary">49</name>
    <name evidence="1" type="ORF">PBI_TRINE_49</name>
</gene>
<evidence type="ECO:0000313" key="1">
    <source>
        <dbReference type="EMBL" id="AWY06550.1"/>
    </source>
</evidence>
<accession>A0A2Z4Q9B2</accession>
<dbReference type="EMBL" id="MH271318">
    <property type="protein sequence ID" value="AWY06550.1"/>
    <property type="molecule type" value="Genomic_DNA"/>
</dbReference>
<dbReference type="RefSeq" id="YP_009803106.1">
    <property type="nucleotide sequence ID" value="NC_047991.1"/>
</dbReference>
<sequence>MSTQELTLPVTTCNVLNVSQRDHHQGDTMNATTTATKSAARRAVVATELPVTTETIEDLEIRSDGETFTVLDGTYVVGIYSSRGEAIEAARAELGI</sequence>
<dbReference type="GeneID" id="54993664"/>
<keyword evidence="2" id="KW-1185">Reference proteome</keyword>
<proteinExistence type="predicted"/>
<protein>
    <submittedName>
        <fullName evidence="1">Uncharacterized protein</fullName>
    </submittedName>
</protein>
<dbReference type="Proteomes" id="UP000250672">
    <property type="component" value="Genome"/>
</dbReference>
<reference evidence="2" key="1">
    <citation type="submission" date="2018-04" db="EMBL/GenBank/DDBJ databases">
        <authorList>
            <person name="Go L.Y."/>
            <person name="Mitchell J.A."/>
        </authorList>
    </citation>
    <scope>NUCLEOTIDE SEQUENCE [LARGE SCALE GENOMIC DNA]</scope>
</reference>
<evidence type="ECO:0000313" key="2">
    <source>
        <dbReference type="Proteomes" id="UP000250672"/>
    </source>
</evidence>